<keyword evidence="1" id="KW-0472">Membrane</keyword>
<name>A0ABS9K126_9RHOO</name>
<evidence type="ECO:0000313" key="3">
    <source>
        <dbReference type="Proteomes" id="UP001165384"/>
    </source>
</evidence>
<keyword evidence="1" id="KW-0812">Transmembrane</keyword>
<feature type="transmembrane region" description="Helical" evidence="1">
    <location>
        <begin position="26"/>
        <end position="47"/>
    </location>
</feature>
<organism evidence="2 3">
    <name type="scientific">Dechloromonas hankyongensis</name>
    <dbReference type="NCBI Taxonomy" id="2908002"/>
    <lineage>
        <taxon>Bacteria</taxon>
        <taxon>Pseudomonadati</taxon>
        <taxon>Pseudomonadota</taxon>
        <taxon>Betaproteobacteria</taxon>
        <taxon>Rhodocyclales</taxon>
        <taxon>Azonexaceae</taxon>
        <taxon>Dechloromonas</taxon>
    </lineage>
</organism>
<keyword evidence="1" id="KW-1133">Transmembrane helix</keyword>
<comment type="caution">
    <text evidence="2">The sequence shown here is derived from an EMBL/GenBank/DDBJ whole genome shotgun (WGS) entry which is preliminary data.</text>
</comment>
<reference evidence="2" key="1">
    <citation type="submission" date="2022-01" db="EMBL/GenBank/DDBJ databases">
        <authorList>
            <person name="Jo J.-H."/>
            <person name="Im W.-T."/>
        </authorList>
    </citation>
    <scope>NUCLEOTIDE SEQUENCE</scope>
    <source>
        <strain evidence="2">XY25</strain>
    </source>
</reference>
<dbReference type="Pfam" id="PF06532">
    <property type="entry name" value="NrsF"/>
    <property type="match status" value="1"/>
</dbReference>
<proteinExistence type="predicted"/>
<accession>A0ABS9K126</accession>
<dbReference type="Proteomes" id="UP001165384">
    <property type="component" value="Unassembled WGS sequence"/>
</dbReference>
<feature type="transmembrane region" description="Helical" evidence="1">
    <location>
        <begin position="157"/>
        <end position="176"/>
    </location>
</feature>
<gene>
    <name evidence="2" type="ORF">LZ012_07650</name>
</gene>
<protein>
    <submittedName>
        <fullName evidence="2">DUF1109 domain-containing protein</fullName>
    </submittedName>
</protein>
<dbReference type="EMBL" id="JAKLTN010000001">
    <property type="protein sequence ID" value="MCG2576866.1"/>
    <property type="molecule type" value="Genomic_DNA"/>
</dbReference>
<feature type="transmembrane region" description="Helical" evidence="1">
    <location>
        <begin position="126"/>
        <end position="145"/>
    </location>
</feature>
<keyword evidence="3" id="KW-1185">Reference proteome</keyword>
<feature type="transmembrane region" description="Helical" evidence="1">
    <location>
        <begin position="188"/>
        <end position="207"/>
    </location>
</feature>
<dbReference type="RefSeq" id="WP_275709239.1">
    <property type="nucleotide sequence ID" value="NZ_JAKLTN010000001.1"/>
</dbReference>
<feature type="transmembrane region" description="Helical" evidence="1">
    <location>
        <begin position="91"/>
        <end position="111"/>
    </location>
</feature>
<feature type="transmembrane region" description="Helical" evidence="1">
    <location>
        <begin position="59"/>
        <end position="79"/>
    </location>
</feature>
<evidence type="ECO:0000256" key="1">
    <source>
        <dbReference type="SAM" id="Phobius"/>
    </source>
</evidence>
<dbReference type="InterPro" id="IPR009495">
    <property type="entry name" value="NrsF"/>
</dbReference>
<sequence>MKTDDLITMLASGAVAVDGPPAAQRYMASIGWGALGAGLLMLLLLQIRHDLAQAILLPMFWVKIGFVASLAAAGLFAALRLSRPGAKIDWVPVALGLPVLGIWGIAAFALIEAEPLERSKLFFGDTWKTCPLLIALLSIPVFAAVMRAMKNLAPTRLRLAGFAAGLLSGAVAAVVYCLHCPEMGAPFVGFWYLLGTLIPAGIGALLGDKILRW</sequence>
<evidence type="ECO:0000313" key="2">
    <source>
        <dbReference type="EMBL" id="MCG2576866.1"/>
    </source>
</evidence>